<evidence type="ECO:0000313" key="1">
    <source>
        <dbReference type="EMBL" id="ONM15544.1"/>
    </source>
</evidence>
<dbReference type="Pfam" id="PF05623">
    <property type="entry name" value="DUF789"/>
    <property type="match status" value="1"/>
</dbReference>
<name>A0A1D6E4X1_MAIZE</name>
<dbReference type="EnsemblPlants" id="Zm00001eb075970_T002">
    <property type="protein sequence ID" value="Zm00001eb075970_P002"/>
    <property type="gene ID" value="Zm00001eb075970"/>
</dbReference>
<dbReference type="OMA" id="DVQHHDF"/>
<accession>A0A1D6E4X1</accession>
<dbReference type="IntAct" id="A0A1D6E4X1">
    <property type="interactions" value="6"/>
</dbReference>
<dbReference type="AlphaFoldDB" id="A0A1D6E4X1"/>
<dbReference type="PaxDb" id="4577-GRMZM2G157196_P01"/>
<dbReference type="InterPro" id="IPR008507">
    <property type="entry name" value="DUF789"/>
</dbReference>
<proteinExistence type="predicted"/>
<reference evidence="2" key="3">
    <citation type="submission" date="2021-05" db="UniProtKB">
        <authorList>
            <consortium name="EnsemblPlants"/>
        </authorList>
    </citation>
    <scope>IDENTIFICATION</scope>
    <source>
        <strain evidence="2">cv. B73</strain>
    </source>
</reference>
<dbReference type="EMBL" id="CM007648">
    <property type="protein sequence ID" value="ONM15544.1"/>
    <property type="molecule type" value="Genomic_DNA"/>
</dbReference>
<keyword evidence="3" id="KW-1185">Reference proteome</keyword>
<evidence type="ECO:0000313" key="2">
    <source>
        <dbReference type="EnsemblPlants" id="Zm00001eb075970_P002"/>
    </source>
</evidence>
<dbReference type="RefSeq" id="XP_008669106.1">
    <property type="nucleotide sequence ID" value="XM_008670884.4"/>
</dbReference>
<organism evidence="2 3">
    <name type="scientific">Zea mays</name>
    <name type="common">Maize</name>
    <dbReference type="NCBI Taxonomy" id="4577"/>
    <lineage>
        <taxon>Eukaryota</taxon>
        <taxon>Viridiplantae</taxon>
        <taxon>Streptophyta</taxon>
        <taxon>Embryophyta</taxon>
        <taxon>Tracheophyta</taxon>
        <taxon>Spermatophyta</taxon>
        <taxon>Magnoliopsida</taxon>
        <taxon>Liliopsida</taxon>
        <taxon>Poales</taxon>
        <taxon>Poaceae</taxon>
        <taxon>PACMAD clade</taxon>
        <taxon>Panicoideae</taxon>
        <taxon>Andropogonodae</taxon>
        <taxon>Andropogoneae</taxon>
        <taxon>Tripsacinae</taxon>
        <taxon>Zea</taxon>
    </lineage>
</organism>
<dbReference type="OrthoDB" id="656347at2759"/>
<evidence type="ECO:0000313" key="3">
    <source>
        <dbReference type="Proteomes" id="UP000007305"/>
    </source>
</evidence>
<dbReference type="Gramene" id="Zm00001eb075970_T002">
    <property type="protein sequence ID" value="Zm00001eb075970_P002"/>
    <property type="gene ID" value="Zm00001eb075970"/>
</dbReference>
<dbReference type="eggNOG" id="ENOG502QQ4H">
    <property type="taxonomic scope" value="Eukaryota"/>
</dbReference>
<reference evidence="1 3" key="1">
    <citation type="submission" date="2015-12" db="EMBL/GenBank/DDBJ databases">
        <title>Update maize B73 reference genome by single molecule sequencing technologies.</title>
        <authorList>
            <consortium name="Maize Genome Sequencing Project"/>
            <person name="Ware D."/>
        </authorList>
    </citation>
    <scope>NUCLEOTIDE SEQUENCE [LARGE SCALE GENOMIC DNA]</scope>
    <source>
        <strain evidence="3">cv. B73</strain>
        <tissue evidence="1">Seedling</tissue>
    </source>
</reference>
<reference evidence="2" key="2">
    <citation type="submission" date="2019-07" db="EMBL/GenBank/DDBJ databases">
        <authorList>
            <person name="Seetharam A."/>
            <person name="Woodhouse M."/>
            <person name="Cannon E."/>
        </authorList>
    </citation>
    <scope>NUCLEOTIDE SEQUENCE [LARGE SCALE GENOMIC DNA]</scope>
    <source>
        <strain evidence="2">cv. B73</strain>
    </source>
</reference>
<protein>
    <submittedName>
        <fullName evidence="1">OSJNBa0038O10.24-like protein</fullName>
    </submittedName>
</protein>
<gene>
    <name evidence="2" type="primary">LOC103646163</name>
    <name evidence="1" type="ORF">ZEAMMB73_Zm00001d002874</name>
</gene>
<dbReference type="PANTHER" id="PTHR31343:SF37">
    <property type="entry name" value="OSJNBA0038O10.24-LIKE PROTEIN"/>
    <property type="match status" value="1"/>
</dbReference>
<dbReference type="GeneID" id="103646163"/>
<dbReference type="PANTHER" id="PTHR31343">
    <property type="entry name" value="T15D22.8"/>
    <property type="match status" value="1"/>
</dbReference>
<dbReference type="KEGG" id="zma:103646163"/>
<dbReference type="ExpressionAtlas" id="A0A1D6E4X1">
    <property type="expression patterns" value="baseline and differential"/>
</dbReference>
<dbReference type="Proteomes" id="UP000007305">
    <property type="component" value="Chromosome 2"/>
</dbReference>
<sequence length="308" mass="34523">MASSTAIATARAHDAAVYGAAGTHSNLRSFLDSVTPVVKAHTVPMASYLPLSNGYYEKIADGVRCFYLGDLWNSFYEWSACGVGTSVCIAPGETVVQYFVPYLSAIQLYTNTRNAPVSQSMIYDGRFDRNNHYSVGMYTHGYQAPLRMPTIGVEGKGELFFKYFEPDSPYERIPFADKVYELCYSCPSLSSLSSAELSPSSWMSVFWYPTSHVPMKNRKDLNTCFLTYHSLSTCKDIVALDSMQAFNHMSLAPFGLATYKLDAKVWASPNSGDQEHISSLFDASQSWLKEHNIHHYDFNYFAHRCSSK</sequence>